<name>A0AB73C3V8_9FUSO</name>
<gene>
    <name evidence="1" type="ORF">FUSO8_05065</name>
</gene>
<evidence type="ECO:0000313" key="1">
    <source>
        <dbReference type="EMBL" id="KDE72424.1"/>
    </source>
</evidence>
<reference evidence="1 2" key="1">
    <citation type="submission" date="2014-01" db="EMBL/GenBank/DDBJ databases">
        <title>Comparative genomics of Fusobacterium necrophorum wild isolates.</title>
        <authorList>
            <person name="Kittichotirat W."/>
            <person name="Bumgarner R.E."/>
            <person name="Lawrence P."/>
        </authorList>
    </citation>
    <scope>NUCLEOTIDE SEQUENCE [LARGE SCALE GENOMIC DNA]</scope>
    <source>
        <strain evidence="1 2">DJ-2</strain>
    </source>
</reference>
<evidence type="ECO:0000313" key="2">
    <source>
        <dbReference type="Proteomes" id="UP000027058"/>
    </source>
</evidence>
<sequence length="228" mass="26519">MKKEIAMKENFTEAQAKVLELYIKLEVAKFGNTKKEKYEEIQRRTKQSINTITSWIYRYLEDFKKYIQEIEKKEKNAIISNFESLTEKQTKYVLARMNGIGKKEAAILAGYSPKTKPANIEKAHVVADTIAKIRQKYFNDESFGVEAQLNHLKFVIDMGKAGVKTIEYIDEKGPEGTLHRKTIKHEYPLQAINAAVREVNSMLGYNYMDEMRAEQLKKKKQEQLVLIE</sequence>
<dbReference type="EMBL" id="JAAH01000053">
    <property type="protein sequence ID" value="KDE72424.1"/>
    <property type="molecule type" value="Genomic_DNA"/>
</dbReference>
<proteinExistence type="predicted"/>
<accession>A0AB73C3V8</accession>
<dbReference type="AlphaFoldDB" id="A0AB73C3V8"/>
<evidence type="ECO:0008006" key="3">
    <source>
        <dbReference type="Google" id="ProtNLM"/>
    </source>
</evidence>
<dbReference type="Proteomes" id="UP000027058">
    <property type="component" value="Unassembled WGS sequence"/>
</dbReference>
<protein>
    <recommendedName>
        <fullName evidence="3">Terminase</fullName>
    </recommendedName>
</protein>
<organism evidence="1 2">
    <name type="scientific">Fusobacterium necrophorum DJ-2</name>
    <dbReference type="NCBI Taxonomy" id="1441737"/>
    <lineage>
        <taxon>Bacteria</taxon>
        <taxon>Fusobacteriati</taxon>
        <taxon>Fusobacteriota</taxon>
        <taxon>Fusobacteriia</taxon>
        <taxon>Fusobacteriales</taxon>
        <taxon>Fusobacteriaceae</taxon>
        <taxon>Fusobacterium</taxon>
    </lineage>
</organism>
<comment type="caution">
    <text evidence="1">The sequence shown here is derived from an EMBL/GenBank/DDBJ whole genome shotgun (WGS) entry which is preliminary data.</text>
</comment>